<dbReference type="Proteomes" id="UP000025227">
    <property type="component" value="Unplaced"/>
</dbReference>
<evidence type="ECO:0000313" key="3">
    <source>
        <dbReference type="WBParaSite" id="HCON_00075590-00001"/>
    </source>
</evidence>
<organism evidence="2 3">
    <name type="scientific">Haemonchus contortus</name>
    <name type="common">Barber pole worm</name>
    <dbReference type="NCBI Taxonomy" id="6289"/>
    <lineage>
        <taxon>Eukaryota</taxon>
        <taxon>Metazoa</taxon>
        <taxon>Ecdysozoa</taxon>
        <taxon>Nematoda</taxon>
        <taxon>Chromadorea</taxon>
        <taxon>Rhabditida</taxon>
        <taxon>Rhabditina</taxon>
        <taxon>Rhabditomorpha</taxon>
        <taxon>Strongyloidea</taxon>
        <taxon>Trichostrongylidae</taxon>
        <taxon>Haemonchus</taxon>
    </lineage>
</organism>
<keyword evidence="2" id="KW-1185">Reference proteome</keyword>
<feature type="coiled-coil region" evidence="1">
    <location>
        <begin position="111"/>
        <end position="138"/>
    </location>
</feature>
<evidence type="ECO:0000256" key="1">
    <source>
        <dbReference type="SAM" id="Coils"/>
    </source>
</evidence>
<keyword evidence="1" id="KW-0175">Coiled coil</keyword>
<evidence type="ECO:0000313" key="2">
    <source>
        <dbReference type="Proteomes" id="UP000025227"/>
    </source>
</evidence>
<proteinExistence type="predicted"/>
<dbReference type="AlphaFoldDB" id="A0A7I5E8X5"/>
<accession>A0A7I5E8X5</accession>
<sequence length="222" mass="25165">MKSVFIVIEFYREWKNEVKFSTVSRERFVESASRTEHSRISDLLGQGHVRCVQFGVLQYSNTHSTRHNRDVTIGVHQGSAQSPFPFGLTVNVIAKELINGPLKTIRNADGITSIAESMEEAQNELQKLQNILAENEHPLEVAPRRTESIVNGFGQAMERVLDFRCLCSDQAADDSVDQAMKAGMNAAWTKWREFTCILCSRTFKGRVCRTVVRSKMLYDSKC</sequence>
<reference evidence="3" key="1">
    <citation type="submission" date="2020-12" db="UniProtKB">
        <authorList>
            <consortium name="WormBaseParasite"/>
        </authorList>
    </citation>
    <scope>IDENTIFICATION</scope>
    <source>
        <strain evidence="3">MHco3</strain>
    </source>
</reference>
<protein>
    <submittedName>
        <fullName evidence="3">Condensation domain-containing protein</fullName>
    </submittedName>
</protein>
<name>A0A7I5E8X5_HAECO</name>
<dbReference type="OrthoDB" id="5835454at2759"/>
<dbReference type="WBParaSite" id="HCON_00075590-00001">
    <property type="protein sequence ID" value="HCON_00075590-00001"/>
    <property type="gene ID" value="HCON_00075590"/>
</dbReference>